<feature type="compositionally biased region" description="Low complexity" evidence="1">
    <location>
        <begin position="10"/>
        <end position="19"/>
    </location>
</feature>
<dbReference type="Proteomes" id="UP001249851">
    <property type="component" value="Unassembled WGS sequence"/>
</dbReference>
<name>A0AAD9QD62_ACRCE</name>
<dbReference type="EMBL" id="JARQWQ010000043">
    <property type="protein sequence ID" value="KAK2558726.1"/>
    <property type="molecule type" value="Genomic_DNA"/>
</dbReference>
<organism evidence="2 3">
    <name type="scientific">Acropora cervicornis</name>
    <name type="common">Staghorn coral</name>
    <dbReference type="NCBI Taxonomy" id="6130"/>
    <lineage>
        <taxon>Eukaryota</taxon>
        <taxon>Metazoa</taxon>
        <taxon>Cnidaria</taxon>
        <taxon>Anthozoa</taxon>
        <taxon>Hexacorallia</taxon>
        <taxon>Scleractinia</taxon>
        <taxon>Astrocoeniina</taxon>
        <taxon>Acroporidae</taxon>
        <taxon>Acropora</taxon>
    </lineage>
</organism>
<proteinExistence type="predicted"/>
<gene>
    <name evidence="2" type="ORF">P5673_018933</name>
</gene>
<dbReference type="AlphaFoldDB" id="A0AAD9QD62"/>
<reference evidence="2" key="2">
    <citation type="journal article" date="2023" name="Science">
        <title>Genomic signatures of disease resistance in endangered staghorn corals.</title>
        <authorList>
            <person name="Vollmer S.V."/>
            <person name="Selwyn J.D."/>
            <person name="Despard B.A."/>
            <person name="Roesel C.L."/>
        </authorList>
    </citation>
    <scope>NUCLEOTIDE SEQUENCE</scope>
    <source>
        <strain evidence="2">K2</strain>
    </source>
</reference>
<protein>
    <submittedName>
        <fullName evidence="2">Uncharacterized protein</fullName>
    </submittedName>
</protein>
<sequence>MARSKKRSKIGSSSSISAAEDMADNSNISYPVKDAIDALREAMEAGFDGLRSELDKLRYELKNDIDQIRIETQGLKQFFDHPRECSRYEGES</sequence>
<evidence type="ECO:0000313" key="3">
    <source>
        <dbReference type="Proteomes" id="UP001249851"/>
    </source>
</evidence>
<comment type="caution">
    <text evidence="2">The sequence shown here is derived from an EMBL/GenBank/DDBJ whole genome shotgun (WGS) entry which is preliminary data.</text>
</comment>
<accession>A0AAD9QD62</accession>
<reference evidence="2" key="1">
    <citation type="journal article" date="2023" name="G3 (Bethesda)">
        <title>Whole genome assembly and annotation of the endangered Caribbean coral Acropora cervicornis.</title>
        <authorList>
            <person name="Selwyn J.D."/>
            <person name="Vollmer S.V."/>
        </authorList>
    </citation>
    <scope>NUCLEOTIDE SEQUENCE</scope>
    <source>
        <strain evidence="2">K2</strain>
    </source>
</reference>
<evidence type="ECO:0000313" key="2">
    <source>
        <dbReference type="EMBL" id="KAK2558726.1"/>
    </source>
</evidence>
<keyword evidence="3" id="KW-1185">Reference proteome</keyword>
<feature type="region of interest" description="Disordered" evidence="1">
    <location>
        <begin position="1"/>
        <end position="24"/>
    </location>
</feature>
<evidence type="ECO:0000256" key="1">
    <source>
        <dbReference type="SAM" id="MobiDB-lite"/>
    </source>
</evidence>